<evidence type="ECO:0000313" key="3">
    <source>
        <dbReference type="Proteomes" id="UP000009026"/>
    </source>
</evidence>
<dbReference type="AlphaFoldDB" id="A0A0H4XCZ5"/>
<keyword evidence="3" id="KW-1185">Reference proteome</keyword>
<reference evidence="2 3" key="1">
    <citation type="journal article" date="2016" name="PLoS ONE">
        <title>Complete Genome Sequence and Comparative Genomics of a Novel Myxobacterium Myxococcus hansupus.</title>
        <authorList>
            <person name="Sharma G."/>
            <person name="Narwani T."/>
            <person name="Subramanian S."/>
        </authorList>
    </citation>
    <scope>NUCLEOTIDE SEQUENCE [LARGE SCALE GENOMIC DNA]</scope>
    <source>
        <strain evidence="3">mixupus</strain>
    </source>
</reference>
<sequence length="189" mass="20467">MTRNVKRFLAGSLLSFVPSFALASPLTAADFPNLLSERTDYVSLRVESVDVPVRKGPSTALVMRALQDHYVFNQTGATTYLGILILDDTFDTMHLPYPLPTGNYGGYRVSAPPPAPGTPVIQQYYWTDNPSAPASGRTCLYEVAVSNVGGTCSAQVAFLSYNGAFCTLDAAQSWIHPTTCEALIVWGHQ</sequence>
<evidence type="ECO:0000313" key="2">
    <source>
        <dbReference type="EMBL" id="AKQ65877.1"/>
    </source>
</evidence>
<dbReference type="EMBL" id="CP012109">
    <property type="protein sequence ID" value="AKQ65877.1"/>
    <property type="molecule type" value="Genomic_DNA"/>
</dbReference>
<dbReference type="PATRIC" id="fig|1297742.4.peg.2816"/>
<dbReference type="STRING" id="1297742.A176_002789"/>
<evidence type="ECO:0008006" key="4">
    <source>
        <dbReference type="Google" id="ProtNLM"/>
    </source>
</evidence>
<dbReference type="OrthoDB" id="5385320at2"/>
<feature type="chain" id="PRO_5005212615" description="Lipoprotein" evidence="1">
    <location>
        <begin position="24"/>
        <end position="189"/>
    </location>
</feature>
<accession>A0A0H4XCZ5</accession>
<organism evidence="2 3">
    <name type="scientific">Pseudomyxococcus hansupus</name>
    <dbReference type="NCBI Taxonomy" id="1297742"/>
    <lineage>
        <taxon>Bacteria</taxon>
        <taxon>Pseudomonadati</taxon>
        <taxon>Myxococcota</taxon>
        <taxon>Myxococcia</taxon>
        <taxon>Myxococcales</taxon>
        <taxon>Cystobacterineae</taxon>
        <taxon>Myxococcaceae</taxon>
        <taxon>Pseudomyxococcus</taxon>
    </lineage>
</organism>
<protein>
    <recommendedName>
        <fullName evidence="4">Lipoprotein</fullName>
    </recommendedName>
</protein>
<gene>
    <name evidence="2" type="ORF">A176_002789</name>
</gene>
<name>A0A0H4XCZ5_9BACT</name>
<keyword evidence="1" id="KW-0732">Signal</keyword>
<dbReference type="KEGG" id="mym:A176_002789"/>
<dbReference type="RefSeq" id="WP_002636563.1">
    <property type="nucleotide sequence ID" value="NZ_CP012109.1"/>
</dbReference>
<evidence type="ECO:0000256" key="1">
    <source>
        <dbReference type="SAM" id="SignalP"/>
    </source>
</evidence>
<dbReference type="Proteomes" id="UP000009026">
    <property type="component" value="Chromosome"/>
</dbReference>
<proteinExistence type="predicted"/>
<feature type="signal peptide" evidence="1">
    <location>
        <begin position="1"/>
        <end position="23"/>
    </location>
</feature>